<comment type="caution">
    <text evidence="1">The sequence shown here is derived from an EMBL/GenBank/DDBJ whole genome shotgun (WGS) entry which is preliminary data.</text>
</comment>
<name>A0A2N7CH96_VIBSP</name>
<evidence type="ECO:0000313" key="1">
    <source>
        <dbReference type="EMBL" id="PMF25219.1"/>
    </source>
</evidence>
<dbReference type="GeneID" id="69652469"/>
<sequence>MRLESDPYPRGERNPDGAYKKVVVPQSDTYIIEGIVVPHIIKDNNDTVVQLDVDYKQSVERRAQRNASKNIDNVIPETVRDQEDKAQFDAVVNGHMHMQTLDIVADIKLDSTDQTMGSFTLL</sequence>
<proteinExistence type="predicted"/>
<accession>A0A2N7CH96</accession>
<dbReference type="AlphaFoldDB" id="A0A2N7CH96"/>
<dbReference type="RefSeq" id="WP_102300236.1">
    <property type="nucleotide sequence ID" value="NZ_MCSW01000114.1"/>
</dbReference>
<dbReference type="EMBL" id="MCSW01000114">
    <property type="protein sequence ID" value="PMF25219.1"/>
    <property type="molecule type" value="Genomic_DNA"/>
</dbReference>
<dbReference type="Gene3D" id="3.40.50.300">
    <property type="entry name" value="P-loop containing nucleotide triphosphate hydrolases"/>
    <property type="match status" value="1"/>
</dbReference>
<organism evidence="1 2">
    <name type="scientific">Vibrio splendidus</name>
    <dbReference type="NCBI Taxonomy" id="29497"/>
    <lineage>
        <taxon>Bacteria</taxon>
        <taxon>Pseudomonadati</taxon>
        <taxon>Pseudomonadota</taxon>
        <taxon>Gammaproteobacteria</taxon>
        <taxon>Vibrionales</taxon>
        <taxon>Vibrionaceae</taxon>
        <taxon>Vibrio</taxon>
    </lineage>
</organism>
<gene>
    <name evidence="1" type="ORF">BCV19_03965</name>
</gene>
<evidence type="ECO:0000313" key="2">
    <source>
        <dbReference type="Proteomes" id="UP000235405"/>
    </source>
</evidence>
<protein>
    <submittedName>
        <fullName evidence="1">Uncharacterized protein</fullName>
    </submittedName>
</protein>
<dbReference type="Proteomes" id="UP000235405">
    <property type="component" value="Unassembled WGS sequence"/>
</dbReference>
<dbReference type="InterPro" id="IPR027417">
    <property type="entry name" value="P-loop_NTPase"/>
</dbReference>
<reference evidence="2" key="1">
    <citation type="submission" date="2016-07" db="EMBL/GenBank/DDBJ databases">
        <title>Nontailed viruses are major unrecognized killers of bacteria in the ocean.</title>
        <authorList>
            <person name="Kauffman K."/>
            <person name="Hussain F."/>
            <person name="Yang J."/>
            <person name="Arevalo P."/>
            <person name="Brown J."/>
            <person name="Cutler M."/>
            <person name="Kelly L."/>
            <person name="Polz M.F."/>
        </authorList>
    </citation>
    <scope>NUCLEOTIDE SEQUENCE [LARGE SCALE GENOMIC DNA]</scope>
    <source>
        <strain evidence="2">10N.286.54.F3</strain>
    </source>
</reference>